<keyword evidence="9" id="KW-0472">Membrane</keyword>
<gene>
    <name evidence="11" type="ORF">EDD66_102118</name>
</gene>
<evidence type="ECO:0000256" key="7">
    <source>
        <dbReference type="ARBA" id="ARBA00023004"/>
    </source>
</evidence>
<comment type="subcellular location">
    <subcellularLocation>
        <location evidence="1">Cell membrane</location>
        <topology evidence="1">Peripheral membrane protein</topology>
    </subcellularLocation>
</comment>
<feature type="domain" description="ABC transporter" evidence="10">
    <location>
        <begin position="4"/>
        <end position="240"/>
    </location>
</feature>
<dbReference type="GO" id="GO:0016887">
    <property type="term" value="F:ATP hydrolysis activity"/>
    <property type="evidence" value="ECO:0007669"/>
    <property type="project" value="InterPro"/>
</dbReference>
<evidence type="ECO:0000313" key="11">
    <source>
        <dbReference type="EMBL" id="ROR30467.1"/>
    </source>
</evidence>
<comment type="caution">
    <text evidence="11">The sequence shown here is derived from an EMBL/GenBank/DDBJ whole genome shotgun (WGS) entry which is preliminary data.</text>
</comment>
<keyword evidence="12" id="KW-1185">Reference proteome</keyword>
<dbReference type="InterPro" id="IPR017871">
    <property type="entry name" value="ABC_transporter-like_CS"/>
</dbReference>
<dbReference type="PROSITE" id="PS50893">
    <property type="entry name" value="ABC_TRANSPORTER_2"/>
    <property type="match status" value="1"/>
</dbReference>
<evidence type="ECO:0000256" key="2">
    <source>
        <dbReference type="ARBA" id="ARBA00022448"/>
    </source>
</evidence>
<keyword evidence="5" id="KW-0547">Nucleotide-binding</keyword>
<dbReference type="GO" id="GO:0006826">
    <property type="term" value="P:iron ion transport"/>
    <property type="evidence" value="ECO:0007669"/>
    <property type="project" value="UniProtKB-KW"/>
</dbReference>
<keyword evidence="4" id="KW-0410">Iron transport</keyword>
<dbReference type="GO" id="GO:0005524">
    <property type="term" value="F:ATP binding"/>
    <property type="evidence" value="ECO:0007669"/>
    <property type="project" value="UniProtKB-KW"/>
</dbReference>
<keyword evidence="8" id="KW-0406">Ion transport</keyword>
<dbReference type="InterPro" id="IPR051535">
    <property type="entry name" value="Siderophore_ABC-ATPase"/>
</dbReference>
<dbReference type="Proteomes" id="UP000273083">
    <property type="component" value="Unassembled WGS sequence"/>
</dbReference>
<evidence type="ECO:0000256" key="9">
    <source>
        <dbReference type="ARBA" id="ARBA00023136"/>
    </source>
</evidence>
<evidence type="ECO:0000256" key="4">
    <source>
        <dbReference type="ARBA" id="ARBA00022496"/>
    </source>
</evidence>
<sequence length="273" mass="30304">MENIRINGIKAGYSEKVVIEDLTIDIPLGKTTAIIGPNGCGKSTLLKSLGRILNIKKGAIYLNGKEIHGMPTKELATKLAILPQSPTAPEGLTVEELISYGRYPYQKGLGKLNEEDKKIITWALAATNLEELRYEAVDNLSGGQRQRVWIAMALAQETDVILLDEPTTYLDMAYQLEVLELLEELNKDYKCTIIMVLHDINLASRFSDFIIAMGSGKIIKAGYLTEVMTTEVLKAVYRIQANIIKDPDTGCPICMSYGLLNKERNKKLVRRGA</sequence>
<dbReference type="AlphaFoldDB" id="A0A3N1XZU7"/>
<evidence type="ECO:0000256" key="3">
    <source>
        <dbReference type="ARBA" id="ARBA00022475"/>
    </source>
</evidence>
<dbReference type="SMART" id="SM00382">
    <property type="entry name" value="AAA"/>
    <property type="match status" value="1"/>
</dbReference>
<keyword evidence="2" id="KW-0813">Transport</keyword>
<name>A0A3N1XZU7_9FIRM</name>
<dbReference type="InterPro" id="IPR027417">
    <property type="entry name" value="P-loop_NTPase"/>
</dbReference>
<dbReference type="FunFam" id="3.40.50.300:FF:000134">
    <property type="entry name" value="Iron-enterobactin ABC transporter ATP-binding protein"/>
    <property type="match status" value="1"/>
</dbReference>
<accession>A0A3N1XZU7</accession>
<dbReference type="PROSITE" id="PS00211">
    <property type="entry name" value="ABC_TRANSPORTER_1"/>
    <property type="match status" value="1"/>
</dbReference>
<dbReference type="GO" id="GO:0005886">
    <property type="term" value="C:plasma membrane"/>
    <property type="evidence" value="ECO:0007669"/>
    <property type="project" value="UniProtKB-SubCell"/>
</dbReference>
<evidence type="ECO:0000259" key="10">
    <source>
        <dbReference type="PROSITE" id="PS50893"/>
    </source>
</evidence>
<evidence type="ECO:0000313" key="12">
    <source>
        <dbReference type="Proteomes" id="UP000273083"/>
    </source>
</evidence>
<evidence type="ECO:0000256" key="6">
    <source>
        <dbReference type="ARBA" id="ARBA00022840"/>
    </source>
</evidence>
<evidence type="ECO:0000256" key="8">
    <source>
        <dbReference type="ARBA" id="ARBA00023065"/>
    </source>
</evidence>
<dbReference type="PANTHER" id="PTHR42771">
    <property type="entry name" value="IRON(3+)-HYDROXAMATE IMPORT ATP-BINDING PROTEIN FHUC"/>
    <property type="match status" value="1"/>
</dbReference>
<keyword evidence="3" id="KW-1003">Cell membrane</keyword>
<dbReference type="RefSeq" id="WP_123608171.1">
    <property type="nucleotide sequence ID" value="NZ_RJVG01000002.1"/>
</dbReference>
<protein>
    <submittedName>
        <fullName evidence="11">Iron complex transport system ATP-binding protein</fullName>
    </submittedName>
</protein>
<dbReference type="OrthoDB" id="9799337at2"/>
<evidence type="ECO:0000256" key="5">
    <source>
        <dbReference type="ARBA" id="ARBA00022741"/>
    </source>
</evidence>
<dbReference type="SUPFAM" id="SSF52540">
    <property type="entry name" value="P-loop containing nucleoside triphosphate hydrolases"/>
    <property type="match status" value="1"/>
</dbReference>
<dbReference type="Gene3D" id="3.40.50.300">
    <property type="entry name" value="P-loop containing nucleotide triphosphate hydrolases"/>
    <property type="match status" value="1"/>
</dbReference>
<keyword evidence="7" id="KW-0408">Iron</keyword>
<dbReference type="InterPro" id="IPR003593">
    <property type="entry name" value="AAA+_ATPase"/>
</dbReference>
<dbReference type="PANTHER" id="PTHR42771:SF4">
    <property type="entry name" value="IRON(3+)-HYDROXAMATE IMPORT ATP-BINDING PROTEIN FHUC"/>
    <property type="match status" value="1"/>
</dbReference>
<organism evidence="11 12">
    <name type="scientific">Mobilisporobacter senegalensis</name>
    <dbReference type="NCBI Taxonomy" id="1329262"/>
    <lineage>
        <taxon>Bacteria</taxon>
        <taxon>Bacillati</taxon>
        <taxon>Bacillota</taxon>
        <taxon>Clostridia</taxon>
        <taxon>Lachnospirales</taxon>
        <taxon>Lachnospiraceae</taxon>
        <taxon>Mobilisporobacter</taxon>
    </lineage>
</organism>
<proteinExistence type="predicted"/>
<dbReference type="Pfam" id="PF00005">
    <property type="entry name" value="ABC_tran"/>
    <property type="match status" value="1"/>
</dbReference>
<dbReference type="CDD" id="cd03214">
    <property type="entry name" value="ABC_Iron-Siderophores_B12_Hemin"/>
    <property type="match status" value="1"/>
</dbReference>
<dbReference type="EMBL" id="RJVG01000002">
    <property type="protein sequence ID" value="ROR30467.1"/>
    <property type="molecule type" value="Genomic_DNA"/>
</dbReference>
<dbReference type="InterPro" id="IPR003439">
    <property type="entry name" value="ABC_transporter-like_ATP-bd"/>
</dbReference>
<keyword evidence="6 11" id="KW-0067">ATP-binding</keyword>
<evidence type="ECO:0000256" key="1">
    <source>
        <dbReference type="ARBA" id="ARBA00004202"/>
    </source>
</evidence>
<reference evidence="11 12" key="1">
    <citation type="submission" date="2018-11" db="EMBL/GenBank/DDBJ databases">
        <title>Genomic Encyclopedia of Type Strains, Phase IV (KMG-IV): sequencing the most valuable type-strain genomes for metagenomic binning, comparative biology and taxonomic classification.</title>
        <authorList>
            <person name="Goeker M."/>
        </authorList>
    </citation>
    <scope>NUCLEOTIDE SEQUENCE [LARGE SCALE GENOMIC DNA]</scope>
    <source>
        <strain evidence="11 12">DSM 26537</strain>
    </source>
</reference>